<gene>
    <name evidence="7" type="ORF">L211DRAFT_848006</name>
</gene>
<evidence type="ECO:0000256" key="5">
    <source>
        <dbReference type="ARBA" id="ARBA00023288"/>
    </source>
</evidence>
<evidence type="ECO:0000256" key="1">
    <source>
        <dbReference type="ARBA" id="ARBA00004308"/>
    </source>
</evidence>
<dbReference type="InParanoid" id="A0A3N4LWX8"/>
<proteinExistence type="predicted"/>
<sequence>MGQCSSCLGFRKEDPDHPRLLPSDYPSQSHGTFDYAQRMGMSHGHHGLGGRGVGEIDPQDQIREREALERIVTNASMNLIDIFALAPQHHHTGTSTPSHSQTSSHPHSHQQAPRGKSGSAPPLRREMSTGSMGGIGGMYGGHDAKKMAVYRALLQKTSPPQLPQLPEVLPPGAVNDEERRWLEEIGERAEEAVGVLTRVKGVGRVVVGLEVMGQ</sequence>
<dbReference type="AlphaFoldDB" id="A0A3N4LWX8"/>
<keyword evidence="3" id="KW-0472">Membrane</keyword>
<evidence type="ECO:0000313" key="8">
    <source>
        <dbReference type="Proteomes" id="UP000267821"/>
    </source>
</evidence>
<dbReference type="EMBL" id="ML121537">
    <property type="protein sequence ID" value="RPB25682.1"/>
    <property type="molecule type" value="Genomic_DNA"/>
</dbReference>
<feature type="region of interest" description="Disordered" evidence="6">
    <location>
        <begin position="1"/>
        <end position="33"/>
    </location>
</feature>
<keyword evidence="2" id="KW-0519">Myristate</keyword>
<reference evidence="7 8" key="1">
    <citation type="journal article" date="2018" name="Nat. Ecol. Evol.">
        <title>Pezizomycetes genomes reveal the molecular basis of ectomycorrhizal truffle lifestyle.</title>
        <authorList>
            <person name="Murat C."/>
            <person name="Payen T."/>
            <person name="Noel B."/>
            <person name="Kuo A."/>
            <person name="Morin E."/>
            <person name="Chen J."/>
            <person name="Kohler A."/>
            <person name="Krizsan K."/>
            <person name="Balestrini R."/>
            <person name="Da Silva C."/>
            <person name="Montanini B."/>
            <person name="Hainaut M."/>
            <person name="Levati E."/>
            <person name="Barry K.W."/>
            <person name="Belfiori B."/>
            <person name="Cichocki N."/>
            <person name="Clum A."/>
            <person name="Dockter R.B."/>
            <person name="Fauchery L."/>
            <person name="Guy J."/>
            <person name="Iotti M."/>
            <person name="Le Tacon F."/>
            <person name="Lindquist E.A."/>
            <person name="Lipzen A."/>
            <person name="Malagnac F."/>
            <person name="Mello A."/>
            <person name="Molinier V."/>
            <person name="Miyauchi S."/>
            <person name="Poulain J."/>
            <person name="Riccioni C."/>
            <person name="Rubini A."/>
            <person name="Sitrit Y."/>
            <person name="Splivallo R."/>
            <person name="Traeger S."/>
            <person name="Wang M."/>
            <person name="Zifcakova L."/>
            <person name="Wipf D."/>
            <person name="Zambonelli A."/>
            <person name="Paolocci F."/>
            <person name="Nowrousian M."/>
            <person name="Ottonello S."/>
            <person name="Baldrian P."/>
            <person name="Spatafora J.W."/>
            <person name="Henrissat B."/>
            <person name="Nagy L.G."/>
            <person name="Aury J.M."/>
            <person name="Wincker P."/>
            <person name="Grigoriev I.V."/>
            <person name="Bonfante P."/>
            <person name="Martin F.M."/>
        </authorList>
    </citation>
    <scope>NUCLEOTIDE SEQUENCE [LARGE SCALE GENOMIC DNA]</scope>
    <source>
        <strain evidence="7 8">ATCC MYA-4762</strain>
    </source>
</reference>
<name>A0A3N4LWX8_9PEZI</name>
<dbReference type="GO" id="GO:0032008">
    <property type="term" value="P:positive regulation of TOR signaling"/>
    <property type="evidence" value="ECO:0007669"/>
    <property type="project" value="InterPro"/>
</dbReference>
<evidence type="ECO:0000313" key="7">
    <source>
        <dbReference type="EMBL" id="RPB25682.1"/>
    </source>
</evidence>
<protein>
    <recommendedName>
        <fullName evidence="9">Late endosomal/lysosomal adaptor and MAPK and MTOR activator-domain-containing protein</fullName>
    </recommendedName>
</protein>
<feature type="compositionally biased region" description="Basic and acidic residues" evidence="6">
    <location>
        <begin position="10"/>
        <end position="19"/>
    </location>
</feature>
<keyword evidence="4" id="KW-0564">Palmitate</keyword>
<dbReference type="GO" id="GO:0031902">
    <property type="term" value="C:late endosome membrane"/>
    <property type="evidence" value="ECO:0007669"/>
    <property type="project" value="InterPro"/>
</dbReference>
<organism evidence="7 8">
    <name type="scientific">Terfezia boudieri ATCC MYA-4762</name>
    <dbReference type="NCBI Taxonomy" id="1051890"/>
    <lineage>
        <taxon>Eukaryota</taxon>
        <taxon>Fungi</taxon>
        <taxon>Dikarya</taxon>
        <taxon>Ascomycota</taxon>
        <taxon>Pezizomycotina</taxon>
        <taxon>Pezizomycetes</taxon>
        <taxon>Pezizales</taxon>
        <taxon>Pezizaceae</taxon>
        <taxon>Terfezia</taxon>
    </lineage>
</organism>
<comment type="subcellular location">
    <subcellularLocation>
        <location evidence="1">Endomembrane system</location>
    </subcellularLocation>
</comment>
<accession>A0A3N4LWX8</accession>
<dbReference type="OrthoDB" id="5299893at2759"/>
<evidence type="ECO:0008006" key="9">
    <source>
        <dbReference type="Google" id="ProtNLM"/>
    </source>
</evidence>
<evidence type="ECO:0000256" key="2">
    <source>
        <dbReference type="ARBA" id="ARBA00022707"/>
    </source>
</evidence>
<evidence type="ECO:0000256" key="4">
    <source>
        <dbReference type="ARBA" id="ARBA00023139"/>
    </source>
</evidence>
<keyword evidence="8" id="KW-1185">Reference proteome</keyword>
<dbReference type="GO" id="GO:0071230">
    <property type="term" value="P:cellular response to amino acid stimulus"/>
    <property type="evidence" value="ECO:0007669"/>
    <property type="project" value="InterPro"/>
</dbReference>
<evidence type="ECO:0000256" key="6">
    <source>
        <dbReference type="SAM" id="MobiDB-lite"/>
    </source>
</evidence>
<dbReference type="GO" id="GO:0043410">
    <property type="term" value="P:positive regulation of MAPK cascade"/>
    <property type="evidence" value="ECO:0007669"/>
    <property type="project" value="InterPro"/>
</dbReference>
<dbReference type="GO" id="GO:0045121">
    <property type="term" value="C:membrane raft"/>
    <property type="evidence" value="ECO:0007669"/>
    <property type="project" value="InterPro"/>
</dbReference>
<feature type="region of interest" description="Disordered" evidence="6">
    <location>
        <begin position="89"/>
        <end position="138"/>
    </location>
</feature>
<dbReference type="GO" id="GO:0016197">
    <property type="term" value="P:endosomal transport"/>
    <property type="evidence" value="ECO:0007669"/>
    <property type="project" value="InterPro"/>
</dbReference>
<dbReference type="SMART" id="SM01262">
    <property type="entry name" value="LAMTOR"/>
    <property type="match status" value="1"/>
</dbReference>
<dbReference type="Pfam" id="PF15454">
    <property type="entry name" value="LAMTOR"/>
    <property type="match status" value="1"/>
</dbReference>
<keyword evidence="5" id="KW-0449">Lipoprotein</keyword>
<feature type="compositionally biased region" description="Low complexity" evidence="6">
    <location>
        <begin position="93"/>
        <end position="111"/>
    </location>
</feature>
<dbReference type="GO" id="GO:0001919">
    <property type="term" value="P:regulation of receptor recycling"/>
    <property type="evidence" value="ECO:0007669"/>
    <property type="project" value="InterPro"/>
</dbReference>
<dbReference type="Proteomes" id="UP000267821">
    <property type="component" value="Unassembled WGS sequence"/>
</dbReference>
<dbReference type="InterPro" id="IPR028209">
    <property type="entry name" value="LAMTOR1/MEH1"/>
</dbReference>
<evidence type="ECO:0000256" key="3">
    <source>
        <dbReference type="ARBA" id="ARBA00023136"/>
    </source>
</evidence>
<dbReference type="GO" id="GO:0071986">
    <property type="term" value="C:Ragulator complex"/>
    <property type="evidence" value="ECO:0007669"/>
    <property type="project" value="InterPro"/>
</dbReference>